<dbReference type="AlphaFoldDB" id="A0A4Y7XFH7"/>
<evidence type="ECO:0000313" key="9">
    <source>
        <dbReference type="EMBL" id="TEU30222.1"/>
    </source>
</evidence>
<dbReference type="InterPro" id="IPR020921">
    <property type="entry name" value="Erythronate-4-P_DHase"/>
</dbReference>
<dbReference type="GO" id="GO:0008615">
    <property type="term" value="P:pyridoxine biosynthetic process"/>
    <property type="evidence" value="ECO:0007669"/>
    <property type="project" value="UniProtKB-UniRule"/>
</dbReference>
<name>A0A4Y7XFH7_9GAMM</name>
<evidence type="ECO:0000256" key="5">
    <source>
        <dbReference type="HAMAP-Rule" id="MF_01825"/>
    </source>
</evidence>
<evidence type="ECO:0000256" key="4">
    <source>
        <dbReference type="ARBA" id="ARBA00023096"/>
    </source>
</evidence>
<feature type="domain" description="Erythronate-4-phosphate dehydrogenase dimerisation" evidence="8">
    <location>
        <begin position="305"/>
        <end position="357"/>
    </location>
</feature>
<dbReference type="EC" id="1.1.1.290" evidence="5"/>
<dbReference type="Gene3D" id="3.40.50.720">
    <property type="entry name" value="NAD(P)-binding Rossmann-like Domain"/>
    <property type="match status" value="2"/>
</dbReference>
<comment type="function">
    <text evidence="5">Catalyzes the oxidation of erythronate-4-phosphate to 3-hydroxy-2-oxo-4-phosphonooxybutanoate.</text>
</comment>
<sequence length="362" mass="39719">MQDKPLKIIADENLALTDYFFADLADIEYRAGRGIQASDVHHANALLVRSVTKVTPALLEGSAVEFVGSATIGTDHIDLTGLAVANIEVSHAPGCNAQAVAEYVVTAILTLQPEKIHAGRDFCLGIVGLGNVGSRLAMLAQRLGWRVIGTDPNVQLPDVENLNFAQVLAQSDAISIHVPLTRTGIHATYHLFNADTFAQMKPDCFLINSARGEVVSEQALLDDIAKTRRLVVLDVFEHEPVISQNLLDHLALATPHIAGYSLEGKARGTQMIYQAFCQHFNLDAPKQFESQLADMPELFNSDQPLQTQLLALLPQLYDIRADDQALRAGLNTEGMVDATHFDYLRKTYPLRREWAAYGDQVL</sequence>
<dbReference type="SUPFAM" id="SSF51735">
    <property type="entry name" value="NAD(P)-binding Rossmann-fold domains"/>
    <property type="match status" value="1"/>
</dbReference>
<dbReference type="OrthoDB" id="9770208at2"/>
<dbReference type="UniPathway" id="UPA00244">
    <property type="reaction ID" value="UER00310"/>
</dbReference>
<evidence type="ECO:0000259" key="7">
    <source>
        <dbReference type="Pfam" id="PF02826"/>
    </source>
</evidence>
<keyword evidence="1 5" id="KW-0963">Cytoplasm</keyword>
<comment type="caution">
    <text evidence="9">The sequence shown here is derived from an EMBL/GenBank/DDBJ whole genome shotgun (WGS) entry which is preliminary data.</text>
</comment>
<dbReference type="CDD" id="cd12158">
    <property type="entry name" value="ErythrP_dh"/>
    <property type="match status" value="1"/>
</dbReference>
<dbReference type="HAMAP" id="MF_01825">
    <property type="entry name" value="PdxB"/>
    <property type="match status" value="1"/>
</dbReference>
<dbReference type="InterPro" id="IPR029752">
    <property type="entry name" value="D-isomer_DH_CS1"/>
</dbReference>
<evidence type="ECO:0000259" key="8">
    <source>
        <dbReference type="Pfam" id="PF11890"/>
    </source>
</evidence>
<feature type="binding site" evidence="5">
    <location>
        <position position="151"/>
    </location>
    <ligand>
        <name>NAD(+)</name>
        <dbReference type="ChEBI" id="CHEBI:57540"/>
    </ligand>
</feature>
<feature type="domain" description="D-isomer specific 2-hydroxyacid dehydrogenase catalytic" evidence="6">
    <location>
        <begin position="26"/>
        <end position="281"/>
    </location>
</feature>
<comment type="subcellular location">
    <subcellularLocation>
        <location evidence="5">Cytoplasm</location>
    </subcellularLocation>
</comment>
<dbReference type="EMBL" id="SNTY01000011">
    <property type="protein sequence ID" value="TEU30222.1"/>
    <property type="molecule type" value="Genomic_DNA"/>
</dbReference>
<protein>
    <recommendedName>
        <fullName evidence="5">Erythronate-4-phosphate dehydrogenase</fullName>
        <ecNumber evidence="5">1.1.1.290</ecNumber>
    </recommendedName>
</protein>
<reference evidence="9 10" key="1">
    <citation type="submission" date="2019-03" db="EMBL/GenBank/DDBJ databases">
        <title>Alkanindiges illinoisensis: a potential pathogenic isolated from ascites of a gastric cancer patient with abdominal metastasis.</title>
        <authorList>
            <person name="Hu X."/>
            <person name="Yang B."/>
            <person name="Yan X."/>
            <person name="Lin L."/>
            <person name="Zhao H."/>
            <person name="Zhou F."/>
            <person name="Su B."/>
            <person name="Chen J."/>
            <person name="Rui Y."/>
            <person name="Wang Q."/>
            <person name="Zheng L."/>
        </authorList>
    </citation>
    <scope>NUCLEOTIDE SEQUENCE [LARGE SCALE GENOMIC DNA]</scope>
    <source>
        <strain evidence="9 10">NFYY 23406</strain>
    </source>
</reference>
<accession>A0A4Y7XFH7</accession>
<dbReference type="GO" id="GO:0005829">
    <property type="term" value="C:cytosol"/>
    <property type="evidence" value="ECO:0007669"/>
    <property type="project" value="TreeGrafter"/>
</dbReference>
<dbReference type="Pfam" id="PF00389">
    <property type="entry name" value="2-Hacid_dh"/>
    <property type="match status" value="1"/>
</dbReference>
<feature type="binding site" evidence="5">
    <location>
        <position position="260"/>
    </location>
    <ligand>
        <name>substrate</name>
    </ligand>
</feature>
<feature type="binding site" evidence="5">
    <location>
        <position position="71"/>
    </location>
    <ligand>
        <name>substrate</name>
    </ligand>
</feature>
<comment type="subunit">
    <text evidence="5">Homodimer.</text>
</comment>
<dbReference type="Pfam" id="PF11890">
    <property type="entry name" value="DUF3410"/>
    <property type="match status" value="1"/>
</dbReference>
<dbReference type="InterPro" id="IPR024531">
    <property type="entry name" value="Erythronate-4-P_DHase_dimer"/>
</dbReference>
<evidence type="ECO:0000256" key="2">
    <source>
        <dbReference type="ARBA" id="ARBA00023002"/>
    </source>
</evidence>
<dbReference type="GO" id="GO:0051287">
    <property type="term" value="F:NAD binding"/>
    <property type="evidence" value="ECO:0007669"/>
    <property type="project" value="InterPro"/>
</dbReference>
<feature type="domain" description="D-isomer specific 2-hydroxyacid dehydrogenase NAD-binding" evidence="7">
    <location>
        <begin position="124"/>
        <end position="258"/>
    </location>
</feature>
<dbReference type="GO" id="GO:0033711">
    <property type="term" value="F:4-phosphoerythronate dehydrogenase activity"/>
    <property type="evidence" value="ECO:0007669"/>
    <property type="project" value="UniProtKB-EC"/>
</dbReference>
<comment type="catalytic activity">
    <reaction evidence="5">
        <text>4-phospho-D-erythronate + NAD(+) = (R)-3-hydroxy-2-oxo-4-phosphooxybutanoate + NADH + H(+)</text>
        <dbReference type="Rhea" id="RHEA:18829"/>
        <dbReference type="ChEBI" id="CHEBI:15378"/>
        <dbReference type="ChEBI" id="CHEBI:57540"/>
        <dbReference type="ChEBI" id="CHEBI:57945"/>
        <dbReference type="ChEBI" id="CHEBI:58538"/>
        <dbReference type="ChEBI" id="CHEBI:58766"/>
        <dbReference type="EC" id="1.1.1.290"/>
    </reaction>
</comment>
<organism evidence="9 10">
    <name type="scientific">Alkanindiges illinoisensis</name>
    <dbReference type="NCBI Taxonomy" id="197183"/>
    <lineage>
        <taxon>Bacteria</taxon>
        <taxon>Pseudomonadati</taxon>
        <taxon>Pseudomonadota</taxon>
        <taxon>Gammaproteobacteria</taxon>
        <taxon>Moraxellales</taxon>
        <taxon>Moraxellaceae</taxon>
        <taxon>Alkanindiges</taxon>
    </lineage>
</organism>
<comment type="similarity">
    <text evidence="5">Belongs to the D-isomer specific 2-hydroxyacid dehydrogenase family. PdxB subfamily.</text>
</comment>
<dbReference type="Gene3D" id="3.30.1370.170">
    <property type="match status" value="1"/>
</dbReference>
<feature type="active site" evidence="5">
    <location>
        <position position="211"/>
    </location>
</feature>
<dbReference type="InterPro" id="IPR038251">
    <property type="entry name" value="PdxB_dimer_sf"/>
</dbReference>
<keyword evidence="4 5" id="KW-0664">Pyridoxine biosynthesis</keyword>
<dbReference type="SUPFAM" id="SSF52283">
    <property type="entry name" value="Formate/glycerate dehydrogenase catalytic domain-like"/>
    <property type="match status" value="1"/>
</dbReference>
<feature type="active site" evidence="5">
    <location>
        <position position="239"/>
    </location>
</feature>
<feature type="binding site" evidence="5">
    <location>
        <position position="50"/>
    </location>
    <ligand>
        <name>substrate</name>
    </ligand>
</feature>
<dbReference type="Pfam" id="PF02826">
    <property type="entry name" value="2-Hacid_dh_C"/>
    <property type="match status" value="1"/>
</dbReference>
<proteinExistence type="inferred from homology"/>
<dbReference type="PANTHER" id="PTHR42938:SF9">
    <property type="entry name" value="FORMATE DEHYDROGENASE 1"/>
    <property type="match status" value="1"/>
</dbReference>
<dbReference type="InterPro" id="IPR036291">
    <property type="entry name" value="NAD(P)-bd_dom_sf"/>
</dbReference>
<comment type="pathway">
    <text evidence="5">Cofactor biosynthesis; pyridoxine 5'-phosphate biosynthesis; pyridoxine 5'-phosphate from D-erythrose 4-phosphate: step 2/5.</text>
</comment>
<feature type="binding site" evidence="5">
    <location>
        <position position="259"/>
    </location>
    <ligand>
        <name>NAD(+)</name>
        <dbReference type="ChEBI" id="CHEBI:57540"/>
    </ligand>
</feature>
<comment type="caution">
    <text evidence="5">Lacks conserved residue(s) required for the propagation of feature annotation.</text>
</comment>
<feature type="active site" description="Proton donor" evidence="5">
    <location>
        <position position="256"/>
    </location>
</feature>
<dbReference type="STRING" id="1120977.GCA_000619845_01177"/>
<gene>
    <name evidence="5" type="primary">pdxB</name>
    <name evidence="9" type="ORF">E2B99_03165</name>
</gene>
<keyword evidence="3 5" id="KW-0520">NAD</keyword>
<dbReference type="GO" id="GO:0036001">
    <property type="term" value="P:'de novo' pyridoxal 5'-phosphate biosynthetic process"/>
    <property type="evidence" value="ECO:0007669"/>
    <property type="project" value="TreeGrafter"/>
</dbReference>
<feature type="binding site" evidence="5">
    <location>
        <position position="234"/>
    </location>
    <ligand>
        <name>NAD(+)</name>
        <dbReference type="ChEBI" id="CHEBI:57540"/>
    </ligand>
</feature>
<keyword evidence="2 5" id="KW-0560">Oxidoreductase</keyword>
<dbReference type="InterPro" id="IPR006140">
    <property type="entry name" value="D-isomer_DH_NAD-bd"/>
</dbReference>
<keyword evidence="10" id="KW-1185">Reference proteome</keyword>
<dbReference type="Proteomes" id="UP000297834">
    <property type="component" value="Unassembled WGS sequence"/>
</dbReference>
<evidence type="ECO:0000256" key="1">
    <source>
        <dbReference type="ARBA" id="ARBA00022490"/>
    </source>
</evidence>
<evidence type="ECO:0000313" key="10">
    <source>
        <dbReference type="Proteomes" id="UP000297834"/>
    </source>
</evidence>
<evidence type="ECO:0000256" key="3">
    <source>
        <dbReference type="ARBA" id="ARBA00023027"/>
    </source>
</evidence>
<dbReference type="PROSITE" id="PS00065">
    <property type="entry name" value="D_2_HYDROXYACID_DH_1"/>
    <property type="match status" value="1"/>
</dbReference>
<dbReference type="GO" id="GO:0046983">
    <property type="term" value="F:protein dimerization activity"/>
    <property type="evidence" value="ECO:0007669"/>
    <property type="project" value="InterPro"/>
</dbReference>
<dbReference type="InterPro" id="IPR006139">
    <property type="entry name" value="D-isomer_2_OHA_DH_cat_dom"/>
</dbReference>
<evidence type="ECO:0000259" key="6">
    <source>
        <dbReference type="Pfam" id="PF00389"/>
    </source>
</evidence>
<dbReference type="PANTHER" id="PTHR42938">
    <property type="entry name" value="FORMATE DEHYDROGENASE 1"/>
    <property type="match status" value="1"/>
</dbReference>